<sequence>MSTDAVSSNDNERERAMGKRKFRLKQANMAGRDWSGLDFRSYIDRGDTKRSLSDPVIASVRGDEIDYGKLFAYCFRRFGYPDRGWDDYKQLVSYYLTTPNPDLVLNITPYVGNSSVLSLRFLVGSESSMAIDAYARRDRTAWEQRSLDWAEKQGLPDWMPEWLGIYNSEFRQAFPQIPIATSWREVLDFPFAMGEEGSRPYVLTSRVAEFRQTLHESYKQVEAWPAYYLRPANLHDWNDDDPLKPLAQAAIEALRDLSSPVGVRDQSINAFGQVESGRIKVKAAASAGYPSGALGNTAAKEFAELHELVLKLGKGSVKRGISKVLSAVGAV</sequence>
<geneLocation type="plasmid" evidence="1">
    <name>pRp12D01</name>
</geneLocation>
<dbReference type="EMBL" id="CP001646">
    <property type="protein sequence ID" value="ACS66009.1"/>
    <property type="molecule type" value="Genomic_DNA"/>
</dbReference>
<dbReference type="HOGENOM" id="CLU_865664_0_0_4"/>
<keyword evidence="1" id="KW-0614">Plasmid</keyword>
<dbReference type="AlphaFoldDB" id="C6BQG2"/>
<gene>
    <name evidence="1" type="ordered locus">Rpic12D_4774</name>
</gene>
<proteinExistence type="predicted"/>
<evidence type="ECO:0000313" key="1">
    <source>
        <dbReference type="EMBL" id="ACS66009.1"/>
    </source>
</evidence>
<protein>
    <submittedName>
        <fullName evidence="1">Uncharacterized protein</fullName>
    </submittedName>
</protein>
<dbReference type="KEGG" id="rpf:Rpic12D_4774"/>
<organism evidence="1">
    <name type="scientific">Ralstonia pickettii (strain 12D)</name>
    <dbReference type="NCBI Taxonomy" id="428406"/>
    <lineage>
        <taxon>Bacteria</taxon>
        <taxon>Pseudomonadati</taxon>
        <taxon>Pseudomonadota</taxon>
        <taxon>Betaproteobacteria</taxon>
        <taxon>Burkholderiales</taxon>
        <taxon>Burkholderiaceae</taxon>
        <taxon>Ralstonia</taxon>
    </lineage>
</organism>
<reference evidence="1" key="1">
    <citation type="submission" date="2009-06" db="EMBL/GenBank/DDBJ databases">
        <title>Complete sequence plasmid 1 of Ralstonia pickettii 12D.</title>
        <authorList>
            <consortium name="US DOE Joint Genome Institute"/>
            <person name="Lucas S."/>
            <person name="Copeland A."/>
            <person name="Lapidus A."/>
            <person name="Glavina del Rio T."/>
            <person name="Dalin E."/>
            <person name="Tice H."/>
            <person name="Bruce D."/>
            <person name="Goodwin L."/>
            <person name="Pitluck S."/>
            <person name="Sims D."/>
            <person name="Meincke L."/>
            <person name="Brettin T."/>
            <person name="Detter J.C."/>
            <person name="Han C."/>
            <person name="Larimer F."/>
            <person name="Land M."/>
            <person name="Hauser L."/>
            <person name="Kyrpides N."/>
            <person name="Ovchinnikova G."/>
            <person name="Marsh T."/>
            <person name="Richardson P."/>
        </authorList>
    </citation>
    <scope>NUCLEOTIDE SEQUENCE [LARGE SCALE GENOMIC DNA]</scope>
    <source>
        <strain evidence="1">12D</strain>
        <plasmid>12D</plasmid>
        <plasmid evidence="1">pRp12D01</plasmid>
    </source>
</reference>
<name>C6BQG2_RALP1</name>
<accession>C6BQG2</accession>